<sequence length="112" mass="13020">MAFAFVLRGRRSQLRQCACPMDGGELVTHTLYHPVFLPADLSRWKLKQLVPSLHNSCFCYLTNTLQVIKQREEVKSDTREEKIRKKVIFYLGHVKPTASPPPHTYPHNHHID</sequence>
<keyword evidence="2" id="KW-1185">Reference proteome</keyword>
<name>A0ABR4QFK6_9CEST</name>
<organism evidence="1 2">
    <name type="scientific">Taenia crassiceps</name>
    <dbReference type="NCBI Taxonomy" id="6207"/>
    <lineage>
        <taxon>Eukaryota</taxon>
        <taxon>Metazoa</taxon>
        <taxon>Spiralia</taxon>
        <taxon>Lophotrochozoa</taxon>
        <taxon>Platyhelminthes</taxon>
        <taxon>Cestoda</taxon>
        <taxon>Eucestoda</taxon>
        <taxon>Cyclophyllidea</taxon>
        <taxon>Taeniidae</taxon>
        <taxon>Taenia</taxon>
    </lineage>
</organism>
<evidence type="ECO:0000313" key="1">
    <source>
        <dbReference type="EMBL" id="KAL5108375.1"/>
    </source>
</evidence>
<accession>A0ABR4QFK6</accession>
<dbReference type="Proteomes" id="UP001651158">
    <property type="component" value="Unassembled WGS sequence"/>
</dbReference>
<gene>
    <name evidence="1" type="ORF">TcWFU_000647</name>
</gene>
<reference evidence="1 2" key="1">
    <citation type="journal article" date="2022" name="Front. Cell. Infect. Microbiol.">
        <title>The Genomes of Two Strains of Taenia crassiceps the Animal Model for the Study of Human Cysticercosis.</title>
        <authorList>
            <person name="Bobes R.J."/>
            <person name="Estrada K."/>
            <person name="Rios-Valencia D.G."/>
            <person name="Calderon-Gallegos A."/>
            <person name="de la Torre P."/>
            <person name="Carrero J.C."/>
            <person name="Sanchez-Flores A."/>
            <person name="Laclette J.P."/>
        </authorList>
    </citation>
    <scope>NUCLEOTIDE SEQUENCE [LARGE SCALE GENOMIC DNA]</scope>
    <source>
        <strain evidence="1">WFUcys</strain>
    </source>
</reference>
<dbReference type="EMBL" id="JAKROA010000003">
    <property type="protein sequence ID" value="KAL5108375.1"/>
    <property type="molecule type" value="Genomic_DNA"/>
</dbReference>
<proteinExistence type="predicted"/>
<evidence type="ECO:0000313" key="2">
    <source>
        <dbReference type="Proteomes" id="UP001651158"/>
    </source>
</evidence>
<comment type="caution">
    <text evidence="1">The sequence shown here is derived from an EMBL/GenBank/DDBJ whole genome shotgun (WGS) entry which is preliminary data.</text>
</comment>
<protein>
    <submittedName>
        <fullName evidence="1">Uncharacterized protein</fullName>
    </submittedName>
</protein>